<keyword evidence="3" id="KW-1185">Reference proteome</keyword>
<dbReference type="SUPFAM" id="SSF52047">
    <property type="entry name" value="RNI-like"/>
    <property type="match status" value="1"/>
</dbReference>
<evidence type="ECO:0000313" key="2">
    <source>
        <dbReference type="EMBL" id="GAA3672177.1"/>
    </source>
</evidence>
<dbReference type="SMART" id="SM00368">
    <property type="entry name" value="LRR_RI"/>
    <property type="match status" value="4"/>
</dbReference>
<reference evidence="3" key="1">
    <citation type="journal article" date="2019" name="Int. J. Syst. Evol. Microbiol.">
        <title>The Global Catalogue of Microorganisms (GCM) 10K type strain sequencing project: providing services to taxonomists for standard genome sequencing and annotation.</title>
        <authorList>
            <consortium name="The Broad Institute Genomics Platform"/>
            <consortium name="The Broad Institute Genome Sequencing Center for Infectious Disease"/>
            <person name="Wu L."/>
            <person name="Ma J."/>
        </authorList>
    </citation>
    <scope>NUCLEOTIDE SEQUENCE [LARGE SCALE GENOMIC DNA]</scope>
    <source>
        <strain evidence="3">JCM 16904</strain>
    </source>
</reference>
<feature type="compositionally biased region" description="Acidic residues" evidence="1">
    <location>
        <begin position="135"/>
        <end position="151"/>
    </location>
</feature>
<accession>A0ABP7C007</accession>
<dbReference type="InterPro" id="IPR027038">
    <property type="entry name" value="RanGap"/>
</dbReference>
<dbReference type="InterPro" id="IPR014338">
    <property type="entry name" value="CHP02996_rpt-companion-dom"/>
</dbReference>
<feature type="region of interest" description="Disordered" evidence="1">
    <location>
        <begin position="135"/>
        <end position="155"/>
    </location>
</feature>
<organism evidence="2 3">
    <name type="scientific">Nonomuraea antimicrobica</name>
    <dbReference type="NCBI Taxonomy" id="561173"/>
    <lineage>
        <taxon>Bacteria</taxon>
        <taxon>Bacillati</taxon>
        <taxon>Actinomycetota</taxon>
        <taxon>Actinomycetes</taxon>
        <taxon>Streptosporangiales</taxon>
        <taxon>Streptosporangiaceae</taxon>
        <taxon>Nonomuraea</taxon>
    </lineage>
</organism>
<dbReference type="Pfam" id="PF13516">
    <property type="entry name" value="LRR_6"/>
    <property type="match status" value="2"/>
</dbReference>
<evidence type="ECO:0000256" key="1">
    <source>
        <dbReference type="SAM" id="MobiDB-lite"/>
    </source>
</evidence>
<sequence length="316" mass="35288">MQATAVEDALRARPDDLASWLAYSDWLVGQGDVRGTLIRLEQRLARTRPADRPAVEREIADLVAEHEGGWDDGWPESATVLSRRYGFATEVAVQWSNDVREVVEQVLRGRFVTTLRITPDAKADRYNIVSRDEDWDDWDDEDEEEDDEEGEVGPAAESRLRRLDVKVLEGLDVRQLTELDLSYLDLGHDGARLLATSLRADRLRALGLRYCRIGDTGLAALAASPYLSGLRRLHLQYNGLSADSMPALHRFPELTELDLRYNGIGTAGVEALLAAPFAGSLARLWLYDSDVGEGGVRMLAHAESLPSGLRSMWRYV</sequence>
<proteinExistence type="predicted"/>
<dbReference type="EMBL" id="BAAAZP010000077">
    <property type="protein sequence ID" value="GAA3672177.1"/>
    <property type="molecule type" value="Genomic_DNA"/>
</dbReference>
<comment type="caution">
    <text evidence="2">The sequence shown here is derived from an EMBL/GenBank/DDBJ whole genome shotgun (WGS) entry which is preliminary data.</text>
</comment>
<name>A0ABP7C007_9ACTN</name>
<dbReference type="Gene3D" id="3.80.10.10">
    <property type="entry name" value="Ribonuclease Inhibitor"/>
    <property type="match status" value="1"/>
</dbReference>
<gene>
    <name evidence="2" type="ORF">GCM10022224_040480</name>
</gene>
<dbReference type="Proteomes" id="UP001500902">
    <property type="component" value="Unassembled WGS sequence"/>
</dbReference>
<evidence type="ECO:0000313" key="3">
    <source>
        <dbReference type="Proteomes" id="UP001500902"/>
    </source>
</evidence>
<dbReference type="PANTHER" id="PTHR24113:SF15">
    <property type="entry name" value="NACHT DOMAIN-CONTAINING PROTEIN"/>
    <property type="match status" value="1"/>
</dbReference>
<dbReference type="PANTHER" id="PTHR24113">
    <property type="entry name" value="RAN GTPASE-ACTIVATING PROTEIN 1"/>
    <property type="match status" value="1"/>
</dbReference>
<dbReference type="NCBIfam" id="TIGR02996">
    <property type="entry name" value="rpt_mate_G_obs"/>
    <property type="match status" value="1"/>
</dbReference>
<dbReference type="InterPro" id="IPR001611">
    <property type="entry name" value="Leu-rich_rpt"/>
</dbReference>
<protein>
    <recommendedName>
        <fullName evidence="4">Repeat-companion domain-containing protein</fullName>
    </recommendedName>
</protein>
<evidence type="ECO:0008006" key="4">
    <source>
        <dbReference type="Google" id="ProtNLM"/>
    </source>
</evidence>
<dbReference type="RefSeq" id="WP_344879882.1">
    <property type="nucleotide sequence ID" value="NZ_BAAAZP010000077.1"/>
</dbReference>
<dbReference type="InterPro" id="IPR032675">
    <property type="entry name" value="LRR_dom_sf"/>
</dbReference>